<dbReference type="Pfam" id="PF05553">
    <property type="entry name" value="DUF761"/>
    <property type="match status" value="1"/>
</dbReference>
<dbReference type="EMBL" id="JAUJYO010000005">
    <property type="protein sequence ID" value="KAK1317955.1"/>
    <property type="molecule type" value="Genomic_DNA"/>
</dbReference>
<gene>
    <name evidence="2" type="ORF">QJS10_CPA05g00283</name>
</gene>
<name>A0AAV9EZ21_ACOCL</name>
<dbReference type="PANTHER" id="PTHR36378:SF1">
    <property type="entry name" value="COTTON FIBER PROTEIN"/>
    <property type="match status" value="1"/>
</dbReference>
<keyword evidence="3" id="KW-1185">Reference proteome</keyword>
<feature type="region of interest" description="Disordered" evidence="1">
    <location>
        <begin position="89"/>
        <end position="123"/>
    </location>
</feature>
<evidence type="ECO:0000313" key="3">
    <source>
        <dbReference type="Proteomes" id="UP001180020"/>
    </source>
</evidence>
<sequence length="156" mass="17356">MASQTLETSPSKKRGGGPTRLLRSALLVFGCGSDGKPSHAVDWGCGLGLWNVVSSVRPLHHPPEPAQSVVDIDDCRDDDFDEEEMEETRVVSDAMSSYGSAQDLSKLDCAEDEVEKEEEEEKSIDQRAEEFIARFYEQMRIQKLEIETAGEVVEAY</sequence>
<reference evidence="2" key="1">
    <citation type="journal article" date="2023" name="Nat. Commun.">
        <title>Diploid and tetraploid genomes of Acorus and the evolution of monocots.</title>
        <authorList>
            <person name="Ma L."/>
            <person name="Liu K.W."/>
            <person name="Li Z."/>
            <person name="Hsiao Y.Y."/>
            <person name="Qi Y."/>
            <person name="Fu T."/>
            <person name="Tang G.D."/>
            <person name="Zhang D."/>
            <person name="Sun W.H."/>
            <person name="Liu D.K."/>
            <person name="Li Y."/>
            <person name="Chen G.Z."/>
            <person name="Liu X.D."/>
            <person name="Liao X.Y."/>
            <person name="Jiang Y.T."/>
            <person name="Yu X."/>
            <person name="Hao Y."/>
            <person name="Huang J."/>
            <person name="Zhao X.W."/>
            <person name="Ke S."/>
            <person name="Chen Y.Y."/>
            <person name="Wu W.L."/>
            <person name="Hsu J.L."/>
            <person name="Lin Y.F."/>
            <person name="Huang M.D."/>
            <person name="Li C.Y."/>
            <person name="Huang L."/>
            <person name="Wang Z.W."/>
            <person name="Zhao X."/>
            <person name="Zhong W.Y."/>
            <person name="Peng D.H."/>
            <person name="Ahmad S."/>
            <person name="Lan S."/>
            <person name="Zhang J.S."/>
            <person name="Tsai W.C."/>
            <person name="Van de Peer Y."/>
            <person name="Liu Z.J."/>
        </authorList>
    </citation>
    <scope>NUCLEOTIDE SEQUENCE</scope>
    <source>
        <strain evidence="2">CP</strain>
    </source>
</reference>
<feature type="compositionally biased region" description="Acidic residues" evidence="1">
    <location>
        <begin position="110"/>
        <end position="122"/>
    </location>
</feature>
<dbReference type="Proteomes" id="UP001180020">
    <property type="component" value="Unassembled WGS sequence"/>
</dbReference>
<accession>A0AAV9EZ21</accession>
<organism evidence="2 3">
    <name type="scientific">Acorus calamus</name>
    <name type="common">Sweet flag</name>
    <dbReference type="NCBI Taxonomy" id="4465"/>
    <lineage>
        <taxon>Eukaryota</taxon>
        <taxon>Viridiplantae</taxon>
        <taxon>Streptophyta</taxon>
        <taxon>Embryophyta</taxon>
        <taxon>Tracheophyta</taxon>
        <taxon>Spermatophyta</taxon>
        <taxon>Magnoliopsida</taxon>
        <taxon>Liliopsida</taxon>
        <taxon>Acoraceae</taxon>
        <taxon>Acorus</taxon>
    </lineage>
</organism>
<protein>
    <submittedName>
        <fullName evidence="2">Uncharacterized protein</fullName>
    </submittedName>
</protein>
<dbReference type="InterPro" id="IPR008480">
    <property type="entry name" value="DUF761_pln"/>
</dbReference>
<feature type="compositionally biased region" description="Polar residues" evidence="1">
    <location>
        <begin position="94"/>
        <end position="103"/>
    </location>
</feature>
<comment type="caution">
    <text evidence="2">The sequence shown here is derived from an EMBL/GenBank/DDBJ whole genome shotgun (WGS) entry which is preliminary data.</text>
</comment>
<reference evidence="2" key="2">
    <citation type="submission" date="2023-06" db="EMBL/GenBank/DDBJ databases">
        <authorList>
            <person name="Ma L."/>
            <person name="Liu K.-W."/>
            <person name="Li Z."/>
            <person name="Hsiao Y.-Y."/>
            <person name="Qi Y."/>
            <person name="Fu T."/>
            <person name="Tang G."/>
            <person name="Zhang D."/>
            <person name="Sun W.-H."/>
            <person name="Liu D.-K."/>
            <person name="Li Y."/>
            <person name="Chen G.-Z."/>
            <person name="Liu X.-D."/>
            <person name="Liao X.-Y."/>
            <person name="Jiang Y.-T."/>
            <person name="Yu X."/>
            <person name="Hao Y."/>
            <person name="Huang J."/>
            <person name="Zhao X.-W."/>
            <person name="Ke S."/>
            <person name="Chen Y.-Y."/>
            <person name="Wu W.-L."/>
            <person name="Hsu J.-L."/>
            <person name="Lin Y.-F."/>
            <person name="Huang M.-D."/>
            <person name="Li C.-Y."/>
            <person name="Huang L."/>
            <person name="Wang Z.-W."/>
            <person name="Zhao X."/>
            <person name="Zhong W.-Y."/>
            <person name="Peng D.-H."/>
            <person name="Ahmad S."/>
            <person name="Lan S."/>
            <person name="Zhang J.-S."/>
            <person name="Tsai W.-C."/>
            <person name="Van De Peer Y."/>
            <person name="Liu Z.-J."/>
        </authorList>
    </citation>
    <scope>NUCLEOTIDE SEQUENCE</scope>
    <source>
        <strain evidence="2">CP</strain>
        <tissue evidence="2">Leaves</tissue>
    </source>
</reference>
<dbReference type="AlphaFoldDB" id="A0AAV9EZ21"/>
<evidence type="ECO:0000256" key="1">
    <source>
        <dbReference type="SAM" id="MobiDB-lite"/>
    </source>
</evidence>
<proteinExistence type="predicted"/>
<dbReference type="PANTHER" id="PTHR36378">
    <property type="entry name" value="COTTON FIBER PROTEIN"/>
    <property type="match status" value="1"/>
</dbReference>
<evidence type="ECO:0000313" key="2">
    <source>
        <dbReference type="EMBL" id="KAK1317955.1"/>
    </source>
</evidence>